<dbReference type="Proteomes" id="UP000233742">
    <property type="component" value="Chromosome"/>
</dbReference>
<evidence type="ECO:0000256" key="2">
    <source>
        <dbReference type="SAM" id="SignalP"/>
    </source>
</evidence>
<reference evidence="3 4" key="1">
    <citation type="submission" date="2017-12" db="EMBL/GenBank/DDBJ databases">
        <authorList>
            <person name="Hurst M.R.H."/>
        </authorList>
    </citation>
    <scope>NUCLEOTIDE SEQUENCE [LARGE SCALE GENOMIC DNA]</scope>
    <source>
        <strain evidence="3 4">BM15</strain>
    </source>
</reference>
<dbReference type="OrthoDB" id="9797912at2"/>
<dbReference type="InterPro" id="IPR038696">
    <property type="entry name" value="IalB_sf"/>
</dbReference>
<feature type="compositionally biased region" description="Low complexity" evidence="1">
    <location>
        <begin position="61"/>
        <end position="78"/>
    </location>
</feature>
<feature type="region of interest" description="Disordered" evidence="1">
    <location>
        <begin position="44"/>
        <end position="147"/>
    </location>
</feature>
<organism evidence="3 4">
    <name type="scientific">Paracoccus tegillarcae</name>
    <dbReference type="NCBI Taxonomy" id="1529068"/>
    <lineage>
        <taxon>Bacteria</taxon>
        <taxon>Pseudomonadati</taxon>
        <taxon>Pseudomonadota</taxon>
        <taxon>Alphaproteobacteria</taxon>
        <taxon>Rhodobacterales</taxon>
        <taxon>Paracoccaceae</taxon>
        <taxon>Paracoccus</taxon>
    </lineage>
</organism>
<dbReference type="Gene3D" id="2.60.40.1880">
    <property type="entry name" value="Invasion associated locus B (IalB) protein"/>
    <property type="match status" value="1"/>
</dbReference>
<gene>
    <name evidence="3" type="ORF">CUV01_16665</name>
</gene>
<name>A0A2K9EV79_9RHOB</name>
<feature type="region of interest" description="Disordered" evidence="1">
    <location>
        <begin position="307"/>
        <end position="331"/>
    </location>
</feature>
<proteinExistence type="predicted"/>
<dbReference type="RefSeq" id="WP_101461456.1">
    <property type="nucleotide sequence ID" value="NZ_CP025408.1"/>
</dbReference>
<keyword evidence="2" id="KW-0732">Signal</keyword>
<feature type="chain" id="PRO_5014894780" evidence="2">
    <location>
        <begin position="23"/>
        <end position="331"/>
    </location>
</feature>
<dbReference type="InterPro" id="IPR010642">
    <property type="entry name" value="Invasion_prot_B"/>
</dbReference>
<dbReference type="AlphaFoldDB" id="A0A2K9EV79"/>
<sequence>MAYKTSAALLAAIVAMAGPAFAQDTDTPTTQETVDETAEQVIDAVNDAAADAEQAMDDATEATTPDAEAQPEATADAAAEPEAEAEAEATAEPAAAEEPATTDEAANAEDATTDEPATDAATTTDEAANPTEEPAAETANAVPTDPADLEVGSYYVESTHSDWTIRCIKADEGQPDPCELYQLLRDDQGNSVAEVTIIPLTQGEAAAGATIVAPLETDLVRGLGIKIDSAATRGFPFNFCAPVGCVSRMGFDANGLAGLKRGNVAIVSLLPFGADPENPFELPMSLAGFTAGFEELEGIVDEALAQIEAQAETAAETDSETPAEPEAAPAN</sequence>
<protein>
    <submittedName>
        <fullName evidence="3">Invasion protein</fullName>
    </submittedName>
</protein>
<keyword evidence="4" id="KW-1185">Reference proteome</keyword>
<evidence type="ECO:0000256" key="1">
    <source>
        <dbReference type="SAM" id="MobiDB-lite"/>
    </source>
</evidence>
<accession>A0A2K9EV79</accession>
<feature type="compositionally biased region" description="Low complexity" evidence="1">
    <location>
        <begin position="118"/>
        <end position="141"/>
    </location>
</feature>
<dbReference type="KEGG" id="paro:CUV01_16665"/>
<feature type="compositionally biased region" description="Low complexity" evidence="1">
    <location>
        <begin position="90"/>
        <end position="110"/>
    </location>
</feature>
<evidence type="ECO:0000313" key="4">
    <source>
        <dbReference type="Proteomes" id="UP000233742"/>
    </source>
</evidence>
<evidence type="ECO:0000313" key="3">
    <source>
        <dbReference type="EMBL" id="AUH34796.1"/>
    </source>
</evidence>
<feature type="signal peptide" evidence="2">
    <location>
        <begin position="1"/>
        <end position="22"/>
    </location>
</feature>
<feature type="compositionally biased region" description="Low complexity" evidence="1">
    <location>
        <begin position="44"/>
        <end position="53"/>
    </location>
</feature>
<feature type="compositionally biased region" description="Acidic residues" evidence="1">
    <location>
        <begin position="79"/>
        <end position="89"/>
    </location>
</feature>
<dbReference type="Pfam" id="PF06776">
    <property type="entry name" value="IalB"/>
    <property type="match status" value="1"/>
</dbReference>
<dbReference type="EMBL" id="CP025408">
    <property type="protein sequence ID" value="AUH34796.1"/>
    <property type="molecule type" value="Genomic_DNA"/>
</dbReference>